<reference evidence="1 2" key="2">
    <citation type="journal article" date="2022" name="Mol. Ecol. Resour.">
        <title>The genomes of chicory, endive, great burdock and yacon provide insights into Asteraceae paleo-polyploidization history and plant inulin production.</title>
        <authorList>
            <person name="Fan W."/>
            <person name="Wang S."/>
            <person name="Wang H."/>
            <person name="Wang A."/>
            <person name="Jiang F."/>
            <person name="Liu H."/>
            <person name="Zhao H."/>
            <person name="Xu D."/>
            <person name="Zhang Y."/>
        </authorList>
    </citation>
    <scope>NUCLEOTIDE SEQUENCE [LARGE SCALE GENOMIC DNA]</scope>
    <source>
        <strain evidence="2">cv. Yunnan</strain>
        <tissue evidence="1">Leaves</tissue>
    </source>
</reference>
<evidence type="ECO:0000313" key="1">
    <source>
        <dbReference type="EMBL" id="KAI3806209.1"/>
    </source>
</evidence>
<protein>
    <submittedName>
        <fullName evidence="1">Uncharacterized protein</fullName>
    </submittedName>
</protein>
<reference evidence="2" key="1">
    <citation type="journal article" date="2022" name="Mol. Ecol. Resour.">
        <title>The genomes of chicory, endive, great burdock and yacon provide insights into Asteraceae palaeo-polyploidization history and plant inulin production.</title>
        <authorList>
            <person name="Fan W."/>
            <person name="Wang S."/>
            <person name="Wang H."/>
            <person name="Wang A."/>
            <person name="Jiang F."/>
            <person name="Liu H."/>
            <person name="Zhao H."/>
            <person name="Xu D."/>
            <person name="Zhang Y."/>
        </authorList>
    </citation>
    <scope>NUCLEOTIDE SEQUENCE [LARGE SCALE GENOMIC DNA]</scope>
    <source>
        <strain evidence="2">cv. Yunnan</strain>
    </source>
</reference>
<dbReference type="Proteomes" id="UP001056120">
    <property type="component" value="Linkage Group LG08"/>
</dbReference>
<evidence type="ECO:0000313" key="2">
    <source>
        <dbReference type="Proteomes" id="UP001056120"/>
    </source>
</evidence>
<name>A0ACB9IE42_9ASTR</name>
<sequence>MDTFQHACISDLPDEHLYLICEKLDFNLERESFGLTCQRFLHIQSSSRKLLDLQPLPWLNNSYSDRIKIDSFMLDKLLNRFRHLESLSLTGCDNVTDSGLVLLQKYGFKLHSIHLDFCLGITNVGFSSIASGCPSLSVINLFSSSIEISGLEILTKSCKSLKEVSLGMCNKITDRGIQSLVQNCRQLRALRITCCEGIYGIGFEGCSSTLACLEADECAFAMGLTEVLSGGGLEYLNLASHTKYIRGHGLAEIGLGVAANLKILKFRGCRFVKDDAIISISKGCPLLQEWNLTFCENITISGWKSIGLHCQSLERIHVSRCLKLCDRGLLALGNGCRQLSVIFMKDCRLVTPSGIELFKTLRGNV</sequence>
<proteinExistence type="predicted"/>
<gene>
    <name evidence="1" type="ORF">L1987_22106</name>
</gene>
<accession>A0ACB9IE42</accession>
<organism evidence="1 2">
    <name type="scientific">Smallanthus sonchifolius</name>
    <dbReference type="NCBI Taxonomy" id="185202"/>
    <lineage>
        <taxon>Eukaryota</taxon>
        <taxon>Viridiplantae</taxon>
        <taxon>Streptophyta</taxon>
        <taxon>Embryophyta</taxon>
        <taxon>Tracheophyta</taxon>
        <taxon>Spermatophyta</taxon>
        <taxon>Magnoliopsida</taxon>
        <taxon>eudicotyledons</taxon>
        <taxon>Gunneridae</taxon>
        <taxon>Pentapetalae</taxon>
        <taxon>asterids</taxon>
        <taxon>campanulids</taxon>
        <taxon>Asterales</taxon>
        <taxon>Asteraceae</taxon>
        <taxon>Asteroideae</taxon>
        <taxon>Heliantheae alliance</taxon>
        <taxon>Millerieae</taxon>
        <taxon>Smallanthus</taxon>
    </lineage>
</organism>
<dbReference type="EMBL" id="CM042025">
    <property type="protein sequence ID" value="KAI3806209.1"/>
    <property type="molecule type" value="Genomic_DNA"/>
</dbReference>
<comment type="caution">
    <text evidence="1">The sequence shown here is derived from an EMBL/GenBank/DDBJ whole genome shotgun (WGS) entry which is preliminary data.</text>
</comment>
<keyword evidence="2" id="KW-1185">Reference proteome</keyword>